<dbReference type="EMBL" id="MIKG01000022">
    <property type="protein sequence ID" value="RAO72974.1"/>
    <property type="molecule type" value="Genomic_DNA"/>
</dbReference>
<accession>A0A364LAY5</accession>
<dbReference type="OrthoDB" id="4149149at2759"/>
<reference evidence="1 2" key="1">
    <citation type="journal article" date="2017" name="Biotechnol. Biofuels">
        <title>Differential beta-glucosidase expression as a function of carbon source availability in Talaromyces amestolkiae: a genomic and proteomic approach.</title>
        <authorList>
            <person name="de Eugenio L.I."/>
            <person name="Mendez-Liter J.A."/>
            <person name="Nieto-Dominguez M."/>
            <person name="Alonso L."/>
            <person name="Gil-Munoz J."/>
            <person name="Barriuso J."/>
            <person name="Prieto A."/>
            <person name="Martinez M.J."/>
        </authorList>
    </citation>
    <scope>NUCLEOTIDE SEQUENCE [LARGE SCALE GENOMIC DNA]</scope>
    <source>
        <strain evidence="1 2">CIB</strain>
    </source>
</reference>
<keyword evidence="2" id="KW-1185">Reference proteome</keyword>
<dbReference type="Proteomes" id="UP000249363">
    <property type="component" value="Unassembled WGS sequence"/>
</dbReference>
<dbReference type="GeneID" id="63798200"/>
<gene>
    <name evidence="1" type="ORF">BHQ10_008986</name>
</gene>
<sequence length="295" mass="33621">MDPETEFDTDTMILDYVCSKATHALLLTRIAELSDRPAHADVDIVKIFDTWHLLTTHKHGATRQISRDLDAKLRLISFTAQFLTRARKSEWRDSSNGNSRPHGIQGQQVLSSTAYMTMLEILRIPREQCLDDRRQVLSLIDLFPDFLDLCFVMRITENEESLIEVLGKYTIQAVLEQYTLFGKTTIESVTHASSLLLPHQPPSSSQSERKNKWLSEIQSTYLTILHPPPPPTASQQCDSHETHLNRLAQQFPTFEFEAMLVMKLQKFLFGLETPLLVKLETGEINPYEHDGGGGE</sequence>
<proteinExistence type="predicted"/>
<organism evidence="1 2">
    <name type="scientific">Talaromyces amestolkiae</name>
    <dbReference type="NCBI Taxonomy" id="1196081"/>
    <lineage>
        <taxon>Eukaryota</taxon>
        <taxon>Fungi</taxon>
        <taxon>Dikarya</taxon>
        <taxon>Ascomycota</taxon>
        <taxon>Pezizomycotina</taxon>
        <taxon>Eurotiomycetes</taxon>
        <taxon>Eurotiomycetidae</taxon>
        <taxon>Eurotiales</taxon>
        <taxon>Trichocomaceae</taxon>
        <taxon>Talaromyces</taxon>
        <taxon>Talaromyces sect. Talaromyces</taxon>
    </lineage>
</organism>
<protein>
    <submittedName>
        <fullName evidence="1">Uncharacterized protein</fullName>
    </submittedName>
</protein>
<dbReference type="AlphaFoldDB" id="A0A364LAY5"/>
<comment type="caution">
    <text evidence="1">The sequence shown here is derived from an EMBL/GenBank/DDBJ whole genome shotgun (WGS) entry which is preliminary data.</text>
</comment>
<name>A0A364LAY5_TALAM</name>
<evidence type="ECO:0000313" key="2">
    <source>
        <dbReference type="Proteomes" id="UP000249363"/>
    </source>
</evidence>
<evidence type="ECO:0000313" key="1">
    <source>
        <dbReference type="EMBL" id="RAO72974.1"/>
    </source>
</evidence>
<dbReference type="RefSeq" id="XP_040737488.1">
    <property type="nucleotide sequence ID" value="XM_040881851.1"/>
</dbReference>